<feature type="region of interest" description="Disordered" evidence="1">
    <location>
        <begin position="30"/>
        <end position="51"/>
    </location>
</feature>
<protein>
    <submittedName>
        <fullName evidence="2">Uncharacterized protein</fullName>
    </submittedName>
</protein>
<dbReference type="Proteomes" id="UP000501240">
    <property type="component" value="Chromosome"/>
</dbReference>
<keyword evidence="3" id="KW-1185">Reference proteome</keyword>
<feature type="region of interest" description="Disordered" evidence="1">
    <location>
        <begin position="111"/>
        <end position="142"/>
    </location>
</feature>
<gene>
    <name evidence="2" type="ORF">ACTIVE_8936</name>
</gene>
<name>A0A7D3ZR97_ACTVE</name>
<reference evidence="2 3" key="1">
    <citation type="submission" date="2020-05" db="EMBL/GenBank/DDBJ databases">
        <title>Actinomadura verrucosospora NRRL-B18236 (PFL_A860) Genome sequencing and assembly.</title>
        <authorList>
            <person name="Samborskyy M."/>
        </authorList>
    </citation>
    <scope>NUCLEOTIDE SEQUENCE [LARGE SCALE GENOMIC DNA]</scope>
    <source>
        <strain evidence="2 3">NRRL:B18236</strain>
    </source>
</reference>
<evidence type="ECO:0000256" key="1">
    <source>
        <dbReference type="SAM" id="MobiDB-lite"/>
    </source>
</evidence>
<sequence>MPSIFAASACKGGGRCWRCCEGSGEHVIRRADQAPSTSERKVTPPSDRATAQRGFSFRCSSTPISRDRLQNLVFVHADGALADESGLVSGWVLMREARMLAVPLGHSFARQESRSRGAVPEKEPHPRRFADQTAVRGRDRTGAPLRSCEWVRSGRGVLHRGVGVRESVS</sequence>
<accession>A0A7D3ZR97</accession>
<feature type="compositionally biased region" description="Basic and acidic residues" evidence="1">
    <location>
        <begin position="30"/>
        <end position="42"/>
    </location>
</feature>
<evidence type="ECO:0000313" key="3">
    <source>
        <dbReference type="Proteomes" id="UP000501240"/>
    </source>
</evidence>
<evidence type="ECO:0000313" key="2">
    <source>
        <dbReference type="EMBL" id="QKG27281.1"/>
    </source>
</evidence>
<dbReference type="AlphaFoldDB" id="A0A7D3ZR97"/>
<dbReference type="EMBL" id="CP053892">
    <property type="protein sequence ID" value="QKG27281.1"/>
    <property type="molecule type" value="Genomic_DNA"/>
</dbReference>
<proteinExistence type="predicted"/>
<feature type="compositionally biased region" description="Basic and acidic residues" evidence="1">
    <location>
        <begin position="111"/>
        <end position="141"/>
    </location>
</feature>
<organism evidence="2 3">
    <name type="scientific">Actinomadura verrucosospora</name>
    <dbReference type="NCBI Taxonomy" id="46165"/>
    <lineage>
        <taxon>Bacteria</taxon>
        <taxon>Bacillati</taxon>
        <taxon>Actinomycetota</taxon>
        <taxon>Actinomycetes</taxon>
        <taxon>Streptosporangiales</taxon>
        <taxon>Thermomonosporaceae</taxon>
        <taxon>Actinomadura</taxon>
    </lineage>
</organism>